<keyword evidence="2" id="KW-1133">Transmembrane helix</keyword>
<keyword evidence="2" id="KW-0812">Transmembrane</keyword>
<reference evidence="3 4" key="1">
    <citation type="journal article" date="2019" name="Gigascience">
        <title>Whole-genome sequence of the oriental lung fluke Paragonimus westermani.</title>
        <authorList>
            <person name="Oey H."/>
            <person name="Zakrzewski M."/>
            <person name="Narain K."/>
            <person name="Devi K.R."/>
            <person name="Agatsuma T."/>
            <person name="Nawaratna S."/>
            <person name="Gobert G.N."/>
            <person name="Jones M.K."/>
            <person name="Ragan M.A."/>
            <person name="McManus D.P."/>
            <person name="Krause L."/>
        </authorList>
    </citation>
    <scope>NUCLEOTIDE SEQUENCE [LARGE SCALE GENOMIC DNA]</scope>
    <source>
        <strain evidence="3 4">IND2009</strain>
    </source>
</reference>
<evidence type="ECO:0000256" key="1">
    <source>
        <dbReference type="SAM" id="MobiDB-lite"/>
    </source>
</evidence>
<evidence type="ECO:0000256" key="2">
    <source>
        <dbReference type="SAM" id="Phobius"/>
    </source>
</evidence>
<accession>A0A5J4NHS4</accession>
<evidence type="ECO:0000313" key="3">
    <source>
        <dbReference type="EMBL" id="KAA3675196.1"/>
    </source>
</evidence>
<feature type="region of interest" description="Disordered" evidence="1">
    <location>
        <begin position="25"/>
        <end position="47"/>
    </location>
</feature>
<keyword evidence="2" id="KW-0472">Membrane</keyword>
<feature type="transmembrane region" description="Helical" evidence="2">
    <location>
        <begin position="65"/>
        <end position="87"/>
    </location>
</feature>
<evidence type="ECO:0000313" key="4">
    <source>
        <dbReference type="Proteomes" id="UP000324629"/>
    </source>
</evidence>
<organism evidence="3 4">
    <name type="scientific">Paragonimus westermani</name>
    <dbReference type="NCBI Taxonomy" id="34504"/>
    <lineage>
        <taxon>Eukaryota</taxon>
        <taxon>Metazoa</taxon>
        <taxon>Spiralia</taxon>
        <taxon>Lophotrochozoa</taxon>
        <taxon>Platyhelminthes</taxon>
        <taxon>Trematoda</taxon>
        <taxon>Digenea</taxon>
        <taxon>Plagiorchiida</taxon>
        <taxon>Troglotremata</taxon>
        <taxon>Troglotrematidae</taxon>
        <taxon>Paragonimus</taxon>
    </lineage>
</organism>
<gene>
    <name evidence="3" type="ORF">DEA37_0003121</name>
</gene>
<dbReference type="EMBL" id="QNGE01002668">
    <property type="protein sequence ID" value="KAA3675196.1"/>
    <property type="molecule type" value="Genomic_DNA"/>
</dbReference>
<keyword evidence="4" id="KW-1185">Reference proteome</keyword>
<protein>
    <submittedName>
        <fullName evidence="3">Uncharacterized protein</fullName>
    </submittedName>
</protein>
<feature type="transmembrane region" description="Helical" evidence="2">
    <location>
        <begin position="250"/>
        <end position="272"/>
    </location>
</feature>
<dbReference type="Proteomes" id="UP000324629">
    <property type="component" value="Unassembled WGS sequence"/>
</dbReference>
<comment type="caution">
    <text evidence="3">The sequence shown here is derived from an EMBL/GenBank/DDBJ whole genome shotgun (WGS) entry which is preliminary data.</text>
</comment>
<dbReference type="AlphaFoldDB" id="A0A5J4NHS4"/>
<sequence length="296" mass="35079">MRGQTRRRLRFAPFPLIHLESAQNESKVSCSTEPQDQPVSVPNTQQALADRETNENNIQDATKNWLWIVFLPLSLIAHLVTATVWLARMMPQVTISARNKMRRRIARDWRSMKQGAYVLYNNIETFVRKRIAVPCFSFIIDRLIRRYQKKRSRDDTHHNRFIKHKRYKRIIGRFMIFYLKIIYHVADTLNSKMDVRQWNEYIQHLHHYCLLYITNTWSVFINLGEIVNNMVDIVKVCSCILMNISSMLYFLAQLIITCGKMLSIVSTIMYVIHQLLGYETCRDRVILLPKRSEVLA</sequence>
<name>A0A5J4NHS4_9TREM</name>
<proteinExistence type="predicted"/>